<protein>
    <recommendedName>
        <fullName evidence="3">Glycosyl transferase family 1 domain-containing protein</fullName>
    </recommendedName>
</protein>
<proteinExistence type="predicted"/>
<reference evidence="1" key="1">
    <citation type="submission" date="2019-11" db="EMBL/GenBank/DDBJ databases">
        <title>Microbial mats filling the niche in hypersaline microbial mats.</title>
        <authorList>
            <person name="Wong H.L."/>
            <person name="Macleod F.I."/>
            <person name="White R.A. III"/>
            <person name="Burns B.P."/>
        </authorList>
    </citation>
    <scope>NUCLEOTIDE SEQUENCE</scope>
    <source>
        <strain evidence="1">Rbin_158</strain>
    </source>
</reference>
<organism evidence="1 2">
    <name type="scientific">candidate division KSB3 bacterium</name>
    <dbReference type="NCBI Taxonomy" id="2044937"/>
    <lineage>
        <taxon>Bacteria</taxon>
        <taxon>candidate division KSB3</taxon>
    </lineage>
</organism>
<evidence type="ECO:0000313" key="1">
    <source>
        <dbReference type="EMBL" id="MBD3324021.1"/>
    </source>
</evidence>
<gene>
    <name evidence="1" type="ORF">GF339_05515</name>
</gene>
<name>A0A9D5JU35_9BACT</name>
<dbReference type="Gene3D" id="3.40.50.2000">
    <property type="entry name" value="Glycogen Phosphorylase B"/>
    <property type="match status" value="1"/>
</dbReference>
<sequence>MKISLGMTLQPGPWGGGNQFGHSLAAYLRSKGVDVYFDLSPPDLDLILLTEPRPHLQSSAFTDKEIRAYLARHTYPTLVMHRINECDERKGTHDVNQILINANSCADYTIFISRWLQDLFFRQGLKTPDSTVILNGANSTIFHRHDYRPWNKQEKLRLVTHHWGGLYLKGFDMYVRVDELVASPAWKERLDFTYIGNLPEGVHFANATYIPPHSGRALAKLLARHHVYLTASQYEPAGMHHIEGAMCGLPLLYRESGGIPEYCQGYGLSFTAANFEQQLQKMIATYDSWVDRMASYPHTAEKMCEQYYQVCLQLVDQRDAIIRRRKWRHRALWLMQQYRGKSEFFRHLLWRMISRSKA</sequence>
<dbReference type="EMBL" id="WJJP01000175">
    <property type="protein sequence ID" value="MBD3324021.1"/>
    <property type="molecule type" value="Genomic_DNA"/>
</dbReference>
<evidence type="ECO:0008006" key="3">
    <source>
        <dbReference type="Google" id="ProtNLM"/>
    </source>
</evidence>
<accession>A0A9D5JU35</accession>
<dbReference type="SUPFAM" id="SSF53756">
    <property type="entry name" value="UDP-Glycosyltransferase/glycogen phosphorylase"/>
    <property type="match status" value="1"/>
</dbReference>
<evidence type="ECO:0000313" key="2">
    <source>
        <dbReference type="Proteomes" id="UP000649604"/>
    </source>
</evidence>
<dbReference type="AlphaFoldDB" id="A0A9D5JU35"/>
<dbReference type="Proteomes" id="UP000649604">
    <property type="component" value="Unassembled WGS sequence"/>
</dbReference>
<comment type="caution">
    <text evidence="1">The sequence shown here is derived from an EMBL/GenBank/DDBJ whole genome shotgun (WGS) entry which is preliminary data.</text>
</comment>